<dbReference type="GO" id="GO:0016746">
    <property type="term" value="F:acyltransferase activity"/>
    <property type="evidence" value="ECO:0007669"/>
    <property type="project" value="UniProtKB-KW"/>
</dbReference>
<dbReference type="UniPathway" id="UPA00040"/>
<dbReference type="GO" id="GO:0040029">
    <property type="term" value="P:epigenetic regulation of gene expression"/>
    <property type="evidence" value="ECO:0007669"/>
    <property type="project" value="TreeGrafter"/>
</dbReference>
<dbReference type="PANTHER" id="PTHR10625">
    <property type="entry name" value="HISTONE DEACETYLASE HDAC1-RELATED"/>
    <property type="match status" value="1"/>
</dbReference>
<dbReference type="EMBL" id="CP045875">
    <property type="protein sequence ID" value="QGG46925.1"/>
    <property type="molecule type" value="Genomic_DNA"/>
</dbReference>
<dbReference type="Gene3D" id="3.40.800.20">
    <property type="entry name" value="Histone deacetylase domain"/>
    <property type="match status" value="1"/>
</dbReference>
<dbReference type="SUPFAM" id="SSF52768">
    <property type="entry name" value="Arginase/deacetylase"/>
    <property type="match status" value="1"/>
</dbReference>
<evidence type="ECO:0000259" key="5">
    <source>
        <dbReference type="Pfam" id="PF00850"/>
    </source>
</evidence>
<dbReference type="AlphaFoldDB" id="A0A5Q2N2X4"/>
<dbReference type="InterPro" id="IPR037138">
    <property type="entry name" value="His_deacetylse_dom_sf"/>
</dbReference>
<evidence type="ECO:0000256" key="3">
    <source>
        <dbReference type="ARBA" id="ARBA00020218"/>
    </source>
</evidence>
<evidence type="ECO:0000256" key="1">
    <source>
        <dbReference type="ARBA" id="ARBA00005101"/>
    </source>
</evidence>
<keyword evidence="6" id="KW-0808">Transferase</keyword>
<dbReference type="GO" id="GO:0004407">
    <property type="term" value="F:histone deacetylase activity"/>
    <property type="evidence" value="ECO:0007669"/>
    <property type="project" value="TreeGrafter"/>
</dbReference>
<dbReference type="InterPro" id="IPR003085">
    <property type="entry name" value="AcuC"/>
</dbReference>
<name>A0A5Q2N2X4_9FIRM</name>
<evidence type="ECO:0000256" key="2">
    <source>
        <dbReference type="ARBA" id="ARBA00005947"/>
    </source>
</evidence>
<dbReference type="Proteomes" id="UP000366051">
    <property type="component" value="Chromosome"/>
</dbReference>
<dbReference type="PRINTS" id="PR01272">
    <property type="entry name" value="ACUCPROTEIN"/>
</dbReference>
<proteinExistence type="inferred from homology"/>
<dbReference type="PRINTS" id="PR01270">
    <property type="entry name" value="HDASUPER"/>
</dbReference>
<organism evidence="6 7">
    <name type="scientific">Heliorestis convoluta</name>
    <dbReference type="NCBI Taxonomy" id="356322"/>
    <lineage>
        <taxon>Bacteria</taxon>
        <taxon>Bacillati</taxon>
        <taxon>Bacillota</taxon>
        <taxon>Clostridia</taxon>
        <taxon>Eubacteriales</taxon>
        <taxon>Heliobacteriaceae</taxon>
        <taxon>Heliorestis</taxon>
    </lineage>
</organism>
<dbReference type="OrthoDB" id="9808367at2"/>
<dbReference type="CDD" id="cd09994">
    <property type="entry name" value="HDAC_AcuC_like"/>
    <property type="match status" value="1"/>
</dbReference>
<evidence type="ECO:0000313" key="7">
    <source>
        <dbReference type="Proteomes" id="UP000366051"/>
    </source>
</evidence>
<sequence>MNKLPKLIYSKALHDYKFGPDHPFNPLRLELTVDLIEKYGLIQEGQMVEPQSCAIEDLLMVHPENFIKVIEKASQGKESPDLLQTYGLGTDDTPAFSGMLEATQKVVGSALSGAKMIMEGQTDHVFAIGGGLHHAHRNKASGFCVLNDAAVAIAYLQRNYGLNVAYIDTDAHHGDGVQFIFYDDPTVLTISIHETGRYLFPGTGQVEERGRFEGYGFSVNIPLEAYTEDDSFIEVYEQTMEPILEAFQPDILITQNGCDAHYLDPLTHLAITTKSFEVIPRLAHRLAHKYCKGRWLALGGGGYDHWRVVPRAWTLIWAEMNEIELPDEIPVEWLQRWQKESPVALPLRLRDGANEFPPIPRREIITDKNRVTLRRSIRDAVELIMSRRAC</sequence>
<comment type="similarity">
    <text evidence="2">Belongs to the histone deacetylase family.</text>
</comment>
<dbReference type="RefSeq" id="WP_153724409.1">
    <property type="nucleotide sequence ID" value="NZ_CP045875.1"/>
</dbReference>
<evidence type="ECO:0000313" key="6">
    <source>
        <dbReference type="EMBL" id="QGG46925.1"/>
    </source>
</evidence>
<dbReference type="Pfam" id="PF00850">
    <property type="entry name" value="Hist_deacetyl"/>
    <property type="match status" value="1"/>
</dbReference>
<keyword evidence="7" id="KW-1185">Reference proteome</keyword>
<keyword evidence="6" id="KW-0012">Acyltransferase</keyword>
<gene>
    <name evidence="6" type="primary">acuC</name>
    <name evidence="6" type="ORF">FTV88_0747</name>
</gene>
<dbReference type="InterPro" id="IPR023696">
    <property type="entry name" value="Ureohydrolase_dom_sf"/>
</dbReference>
<keyword evidence="4" id="KW-0006">Acetoin catabolism</keyword>
<dbReference type="KEGG" id="hcv:FTV88_0747"/>
<evidence type="ECO:0000256" key="4">
    <source>
        <dbReference type="ARBA" id="ARBA00022627"/>
    </source>
</evidence>
<protein>
    <recommendedName>
        <fullName evidence="3">Acetoin utilization protein AcuC</fullName>
    </recommendedName>
</protein>
<accession>A0A5Q2N2X4</accession>
<dbReference type="InterPro" id="IPR023801">
    <property type="entry name" value="His_deacetylse_dom"/>
</dbReference>
<dbReference type="GO" id="GO:0045150">
    <property type="term" value="P:acetoin catabolic process"/>
    <property type="evidence" value="ECO:0007669"/>
    <property type="project" value="UniProtKB-UniPathway"/>
</dbReference>
<feature type="domain" description="Histone deacetylase" evidence="5">
    <location>
        <begin position="22"/>
        <end position="319"/>
    </location>
</feature>
<reference evidence="7" key="1">
    <citation type="submission" date="2019-11" db="EMBL/GenBank/DDBJ databases">
        <title>Genome sequence of Heliorestis convoluta strain HH, an alkaliphilic and minimalistic phototrophic bacterium from a soda lake in Egypt.</title>
        <authorList>
            <person name="Dewey E.D."/>
            <person name="Stokes L.M."/>
            <person name="Burchell B.M."/>
            <person name="Shaffer K.N."/>
            <person name="Huntington A.M."/>
            <person name="Baker J.M."/>
            <person name="Nadendla S."/>
            <person name="Giglio M.G."/>
            <person name="Touchman J.W."/>
            <person name="Blankenship R.E."/>
            <person name="Madigan M.T."/>
            <person name="Sattley W.M."/>
        </authorList>
    </citation>
    <scope>NUCLEOTIDE SEQUENCE [LARGE SCALE GENOMIC DNA]</scope>
    <source>
        <strain evidence="7">HH</strain>
    </source>
</reference>
<dbReference type="InterPro" id="IPR000286">
    <property type="entry name" value="HDACs"/>
</dbReference>
<comment type="pathway">
    <text evidence="1">Ketone degradation; acetoin degradation.</text>
</comment>
<dbReference type="PANTHER" id="PTHR10625:SF10">
    <property type="entry name" value="HISTONE DEACETYLASE HDAC1"/>
    <property type="match status" value="1"/>
</dbReference>